<organism evidence="2 3">
    <name type="scientific">Chrysochromulina ericina virus CeV-01B</name>
    <dbReference type="NCBI Taxonomy" id="3070830"/>
    <lineage>
        <taxon>Viruses</taxon>
        <taxon>Varidnaviria</taxon>
        <taxon>Bamfordvirae</taxon>
        <taxon>Nucleocytoviricota</taxon>
        <taxon>Megaviricetes</taxon>
        <taxon>Imitervirales</taxon>
        <taxon>Mesomimiviridae</taxon>
        <taxon>Tethysvirus</taxon>
        <taxon>Tethysvirus raunefjordenense</taxon>
    </lineage>
</organism>
<evidence type="ECO:0000313" key="2">
    <source>
        <dbReference type="EMBL" id="ALH23197.1"/>
    </source>
</evidence>
<evidence type="ECO:0000256" key="1">
    <source>
        <dbReference type="SAM" id="Phobius"/>
    </source>
</evidence>
<dbReference type="Proteomes" id="UP000203826">
    <property type="component" value="Segment"/>
</dbReference>
<keyword evidence="1" id="KW-0812">Transmembrane</keyword>
<dbReference type="EMBL" id="KT820662">
    <property type="protein sequence ID" value="ALH23197.1"/>
    <property type="molecule type" value="Genomic_DNA"/>
</dbReference>
<reference evidence="2 3" key="1">
    <citation type="journal article" date="2015" name="Genome Announc.">
        <title>The 474-Kilobase-Pair Complete Genome Sequence of CeV-01B, a Virus Infecting Haptolina (Chrysochromulina) ericina (Prymnesiophyceae).</title>
        <authorList>
            <person name="Gallot-Lavallee L."/>
            <person name="Pagarete A."/>
            <person name="Legendre M."/>
            <person name="Santini S."/>
            <person name="Sandaa R.A."/>
            <person name="Himmelbauer H."/>
            <person name="Ogata H."/>
            <person name="Bratbak G."/>
            <person name="Claverie J.M."/>
        </authorList>
    </citation>
    <scope>NUCLEOTIDE SEQUENCE [LARGE SCALE GENOMIC DNA]</scope>
    <source>
        <strain evidence="2">CeV-01B</strain>
    </source>
</reference>
<protein>
    <submittedName>
        <fullName evidence="2">Uncharacterized protein</fullName>
    </submittedName>
</protein>
<sequence length="268" mass="28989">MSNFFKDVVNDLDKVETELLGPNYEYWKWILAPQEMGMSADGNLGALGNDIIGLVKYMETLIAGGGAQRGPGQNDPLGDRYFLKTGATCKDVTTGEDVTRSIFVNNIPSGDIPFISGALGTDFGEIVGIVPGVMSSTANINPLQIFQAFMEGTDPQCASVTLPVRDNKNNLSMGSAHLTFTDIKNVEPCLWEGATNPISGQSRQGCAALSGKNGTCNGCVKEGFQNSKALLDNQENMDDCNKKIRMILQVSLVILAIYILFRILHKKK</sequence>
<keyword evidence="3" id="KW-1185">Reference proteome</keyword>
<feature type="transmembrane region" description="Helical" evidence="1">
    <location>
        <begin position="246"/>
        <end position="264"/>
    </location>
</feature>
<accession>A0A0N9QQT8</accession>
<dbReference type="KEGG" id="vg:26049158"/>
<proteinExistence type="predicted"/>
<name>A0A0N9QQT8_9VIRU</name>
<evidence type="ECO:0000313" key="3">
    <source>
        <dbReference type="Proteomes" id="UP000203826"/>
    </source>
</evidence>
<gene>
    <name evidence="2" type="ORF">ceV_291</name>
</gene>
<keyword evidence="1" id="KW-1133">Transmembrane helix</keyword>
<keyword evidence="1" id="KW-0472">Membrane</keyword>